<accession>A0ABU9DPU0</accession>
<evidence type="ECO:0000313" key="2">
    <source>
        <dbReference type="Proteomes" id="UP001469365"/>
    </source>
</evidence>
<evidence type="ECO:0000313" key="1">
    <source>
        <dbReference type="EMBL" id="MEK8130877.1"/>
    </source>
</evidence>
<proteinExistence type="predicted"/>
<dbReference type="RefSeq" id="WP_341418019.1">
    <property type="nucleotide sequence ID" value="NZ_JBBPCC010000017.1"/>
</dbReference>
<protein>
    <submittedName>
        <fullName evidence="1">Uncharacterized protein</fullName>
    </submittedName>
</protein>
<organism evidence="1 2">
    <name type="scientific">Paenibacillus filicis</name>
    <dbReference type="NCBI Taxonomy" id="669464"/>
    <lineage>
        <taxon>Bacteria</taxon>
        <taxon>Bacillati</taxon>
        <taxon>Bacillota</taxon>
        <taxon>Bacilli</taxon>
        <taxon>Bacillales</taxon>
        <taxon>Paenibacillaceae</taxon>
        <taxon>Paenibacillus</taxon>
    </lineage>
</organism>
<dbReference type="Proteomes" id="UP001469365">
    <property type="component" value="Unassembled WGS sequence"/>
</dbReference>
<reference evidence="1 2" key="1">
    <citation type="submission" date="2024-04" db="EMBL/GenBank/DDBJ databases">
        <title>draft genome sequnece of Paenibacillus filicis.</title>
        <authorList>
            <person name="Kim D.-U."/>
        </authorList>
    </citation>
    <scope>NUCLEOTIDE SEQUENCE [LARGE SCALE GENOMIC DNA]</scope>
    <source>
        <strain evidence="1 2">KACC14197</strain>
    </source>
</reference>
<dbReference type="EMBL" id="JBBPCC010000017">
    <property type="protein sequence ID" value="MEK8130877.1"/>
    <property type="molecule type" value="Genomic_DNA"/>
</dbReference>
<comment type="caution">
    <text evidence="1">The sequence shown here is derived from an EMBL/GenBank/DDBJ whole genome shotgun (WGS) entry which is preliminary data.</text>
</comment>
<gene>
    <name evidence="1" type="ORF">WMW72_23505</name>
</gene>
<name>A0ABU9DPU0_9BACL</name>
<sequence>MKAGQIHTLILVNEEGVKKCFRYKNIDRNEDQVILELKDGEEVHRMAVAQTEDGISNLKGDDGKLHRVLGISYRPNHVDGEIYKFNIADSYQNALDLNKYI</sequence>
<keyword evidence="2" id="KW-1185">Reference proteome</keyword>